<gene>
    <name evidence="2" type="ORF">KDX31_19665</name>
</gene>
<proteinExistence type="predicted"/>
<accession>A0ABY5H3D4</accession>
<evidence type="ECO:0000313" key="3">
    <source>
        <dbReference type="Proteomes" id="UP001059950"/>
    </source>
</evidence>
<feature type="compositionally biased region" description="Polar residues" evidence="1">
    <location>
        <begin position="161"/>
        <end position="184"/>
    </location>
</feature>
<organism evidence="2 3">
    <name type="scientific">Amphritea atlantica</name>
    <dbReference type="NCBI Taxonomy" id="355243"/>
    <lineage>
        <taxon>Bacteria</taxon>
        <taxon>Pseudomonadati</taxon>
        <taxon>Pseudomonadota</taxon>
        <taxon>Gammaproteobacteria</taxon>
        <taxon>Oceanospirillales</taxon>
        <taxon>Oceanospirillaceae</taxon>
        <taxon>Amphritea</taxon>
    </lineage>
</organism>
<evidence type="ECO:0000256" key="1">
    <source>
        <dbReference type="SAM" id="MobiDB-lite"/>
    </source>
</evidence>
<evidence type="ECO:0000313" key="2">
    <source>
        <dbReference type="EMBL" id="UTW05616.1"/>
    </source>
</evidence>
<feature type="compositionally biased region" description="Basic and acidic residues" evidence="1">
    <location>
        <begin position="194"/>
        <end position="203"/>
    </location>
</feature>
<dbReference type="EMBL" id="CP073345">
    <property type="protein sequence ID" value="UTW05616.1"/>
    <property type="molecule type" value="Genomic_DNA"/>
</dbReference>
<protein>
    <submittedName>
        <fullName evidence="2">Uncharacterized protein</fullName>
    </submittedName>
</protein>
<keyword evidence="2" id="KW-0614">Plasmid</keyword>
<keyword evidence="3" id="KW-1185">Reference proteome</keyword>
<reference evidence="2" key="1">
    <citation type="submission" date="2021-04" db="EMBL/GenBank/DDBJ databases">
        <title>Oceanospirillales bacteria with DddD are important DMSP degraders in coastal seawater.</title>
        <authorList>
            <person name="Liu J."/>
        </authorList>
    </citation>
    <scope>NUCLEOTIDE SEQUENCE</scope>
    <source>
        <strain evidence="2">GY6</strain>
        <plasmid evidence="2">unnamed</plasmid>
    </source>
</reference>
<feature type="region of interest" description="Disordered" evidence="1">
    <location>
        <begin position="153"/>
        <end position="203"/>
    </location>
</feature>
<dbReference type="Proteomes" id="UP001059950">
    <property type="component" value="Plasmid unnamed"/>
</dbReference>
<name>A0ABY5H3D4_9GAMM</name>
<geneLocation type="plasmid" evidence="2 3">
    <name>unnamed</name>
</geneLocation>
<sequence length="203" mass="22495">MNLCHNNALWLLRCLACYLILLCIPGSLILRAETADNSPATNVTAAMLPDFPPLSEFDVIISRPLFINNRQPGIEPSATFGADAQALRASWKLTGISITPERSIAIFKELKGSKHLRLEVGMLLDGRWQLDEITPINVSLFSGDQEISFVLRQPRELNPVTPRQTTSPRTTITREPAQSDTTPEAATEIPQDNSRQKQTESSD</sequence>